<evidence type="ECO:0000256" key="1">
    <source>
        <dbReference type="SAM" id="Phobius"/>
    </source>
</evidence>
<dbReference type="RefSeq" id="WP_008488146.1">
    <property type="nucleotide sequence ID" value="NZ_AMRG01000005.1"/>
</dbReference>
<sequence length="103" mass="11481">MNKKKRVVVIGFVAACCLFAAIYLGILSNEARKEVYYLCGNFKEGVSYSSVIRQVDTANLSSYKIKLMEGRTQIELSSALNFHFFTCTINFNAEKSVVSATYG</sequence>
<comment type="caution">
    <text evidence="2">The sequence shown here is derived from an EMBL/GenBank/DDBJ whole genome shotgun (WGS) entry which is preliminary data.</text>
</comment>
<accession>K2K9F3</accession>
<dbReference type="Proteomes" id="UP000014115">
    <property type="component" value="Unassembled WGS sequence"/>
</dbReference>
<keyword evidence="1" id="KW-0472">Membrane</keyword>
<keyword evidence="1" id="KW-0812">Transmembrane</keyword>
<proteinExistence type="predicted"/>
<name>K2K9F3_9GAMM</name>
<evidence type="ECO:0000313" key="2">
    <source>
        <dbReference type="EMBL" id="EKE84418.1"/>
    </source>
</evidence>
<dbReference type="eggNOG" id="ENOG5033GIG">
    <property type="taxonomic scope" value="Bacteria"/>
</dbReference>
<protein>
    <submittedName>
        <fullName evidence="2">Uncharacterized protein</fullName>
    </submittedName>
</protein>
<dbReference type="PATRIC" id="fig|740709.3.peg.1041"/>
<dbReference type="EMBL" id="AMRG01000005">
    <property type="protein sequence ID" value="EKE84418.1"/>
    <property type="molecule type" value="Genomic_DNA"/>
</dbReference>
<dbReference type="OrthoDB" id="6332464at2"/>
<keyword evidence="1" id="KW-1133">Transmembrane helix</keyword>
<reference evidence="2 3" key="1">
    <citation type="journal article" date="2012" name="J. Bacteriol.">
        <title>Genome Sequence of Idiomarina xiamenensis Type Strain 10-D-4.</title>
        <authorList>
            <person name="Lai Q."/>
            <person name="Wang L."/>
            <person name="Wang W."/>
            <person name="Shao Z."/>
        </authorList>
    </citation>
    <scope>NUCLEOTIDE SEQUENCE [LARGE SCALE GENOMIC DNA]</scope>
    <source>
        <strain evidence="2 3">10-D-4</strain>
    </source>
</reference>
<dbReference type="AlphaFoldDB" id="K2K9F3"/>
<organism evidence="2 3">
    <name type="scientific">Idiomarina xiamenensis 10-D-4</name>
    <dbReference type="NCBI Taxonomy" id="740709"/>
    <lineage>
        <taxon>Bacteria</taxon>
        <taxon>Pseudomonadati</taxon>
        <taxon>Pseudomonadota</taxon>
        <taxon>Gammaproteobacteria</taxon>
        <taxon>Alteromonadales</taxon>
        <taxon>Idiomarinaceae</taxon>
        <taxon>Idiomarina</taxon>
    </lineage>
</organism>
<feature type="transmembrane region" description="Helical" evidence="1">
    <location>
        <begin position="7"/>
        <end position="26"/>
    </location>
</feature>
<keyword evidence="3" id="KW-1185">Reference proteome</keyword>
<evidence type="ECO:0000313" key="3">
    <source>
        <dbReference type="Proteomes" id="UP000014115"/>
    </source>
</evidence>
<gene>
    <name evidence="2" type="ORF">A10D4_05102</name>
</gene>